<accession>A0A553YGP4</accession>
<dbReference type="AlphaFoldDB" id="A0A553YGP4"/>
<dbReference type="InterPro" id="IPR011990">
    <property type="entry name" value="TPR-like_helical_dom_sf"/>
</dbReference>
<dbReference type="EMBL" id="VKLS01000538">
    <property type="protein sequence ID" value="TSB28372.1"/>
    <property type="molecule type" value="Genomic_DNA"/>
</dbReference>
<dbReference type="PANTHER" id="PTHR47691">
    <property type="entry name" value="REGULATOR-RELATED"/>
    <property type="match status" value="1"/>
</dbReference>
<sequence length="439" mass="47408">PEDSARLFTRLAYRPHTTKAETEAVATLVELCGYLPLATALLAGRLAHHPHWPLAEFAATRDRLGELATSNRAVAAFDTSYHGLPPEQRRIFRCLGLHPGTDTDAYAAAALAGIPLSQARRELEALYENHLIDSPSTGRYRLHDLIRTYARTLAEQDPAGGCDAGIGRLLEYYQHTTQSADRHFANAPGPTPRTVGAAPAAAPDLPTHRQALAWMHTERANLIACIHHTTATAHHSHATRLTAALASFLRLQGPWDEATALHQSAATAARHTHDRHGEAGALWALSLLRYLRGNCTAAAELGQQALDLYRTIGHRDGEAYALWALGRTRAITGDYAAAVDLIQQALDVSRTFGSRIGELAALEELAWLRAVTGEFAVAVDLGQQALGLSRTHDGRSPYSDSRDHKPDVNRLRRSPGSTSVTGASPAPASPSNHLTDNTS</sequence>
<proteinExistence type="predicted"/>
<dbReference type="Pfam" id="PF13424">
    <property type="entry name" value="TPR_12"/>
    <property type="match status" value="2"/>
</dbReference>
<protein>
    <submittedName>
        <fullName evidence="2">Tetratricopeptide repeat protein</fullName>
    </submittedName>
</protein>
<keyword evidence="3" id="KW-1185">Reference proteome</keyword>
<feature type="region of interest" description="Disordered" evidence="1">
    <location>
        <begin position="389"/>
        <end position="439"/>
    </location>
</feature>
<dbReference type="Gene3D" id="1.25.40.10">
    <property type="entry name" value="Tetratricopeptide repeat domain"/>
    <property type="match status" value="1"/>
</dbReference>
<dbReference type="SUPFAM" id="SSF48452">
    <property type="entry name" value="TPR-like"/>
    <property type="match status" value="1"/>
</dbReference>
<dbReference type="RefSeq" id="WP_143945403.1">
    <property type="nucleotide sequence ID" value="NZ_VKLS01000538.1"/>
</dbReference>
<organism evidence="2 3">
    <name type="scientific">Streptomyces benahoarensis</name>
    <dbReference type="NCBI Taxonomy" id="2595054"/>
    <lineage>
        <taxon>Bacteria</taxon>
        <taxon>Bacillati</taxon>
        <taxon>Actinomycetota</taxon>
        <taxon>Actinomycetes</taxon>
        <taxon>Kitasatosporales</taxon>
        <taxon>Streptomycetaceae</taxon>
        <taxon>Streptomyces</taxon>
    </lineage>
</organism>
<comment type="caution">
    <text evidence="2">The sequence shown here is derived from an EMBL/GenBank/DDBJ whole genome shotgun (WGS) entry which is preliminary data.</text>
</comment>
<evidence type="ECO:0000313" key="2">
    <source>
        <dbReference type="EMBL" id="TSB28372.1"/>
    </source>
</evidence>
<name>A0A553YGP4_9ACTN</name>
<reference evidence="2 3" key="1">
    <citation type="submission" date="2019-07" db="EMBL/GenBank/DDBJ databases">
        <title>Draft genome for Streptomyces benahoarensis MZ03-48.</title>
        <authorList>
            <person name="Gonzalez-Pimentel J.L."/>
        </authorList>
    </citation>
    <scope>NUCLEOTIDE SEQUENCE [LARGE SCALE GENOMIC DNA]</scope>
    <source>
        <strain evidence="2 3">MZ03-48</strain>
    </source>
</reference>
<dbReference type="PANTHER" id="PTHR47691:SF3">
    <property type="entry name" value="HTH-TYPE TRANSCRIPTIONAL REGULATOR RV0890C-RELATED"/>
    <property type="match status" value="1"/>
</dbReference>
<evidence type="ECO:0000256" key="1">
    <source>
        <dbReference type="SAM" id="MobiDB-lite"/>
    </source>
</evidence>
<dbReference type="Proteomes" id="UP000320888">
    <property type="component" value="Unassembled WGS sequence"/>
</dbReference>
<feature type="non-terminal residue" evidence="2">
    <location>
        <position position="1"/>
    </location>
</feature>
<feature type="compositionally biased region" description="Basic and acidic residues" evidence="1">
    <location>
        <begin position="390"/>
        <end position="410"/>
    </location>
</feature>
<gene>
    <name evidence="2" type="ORF">FNZ23_26535</name>
</gene>
<evidence type="ECO:0000313" key="3">
    <source>
        <dbReference type="Proteomes" id="UP000320888"/>
    </source>
</evidence>
<feature type="compositionally biased region" description="Polar residues" evidence="1">
    <location>
        <begin position="429"/>
        <end position="439"/>
    </location>
</feature>